<protein>
    <submittedName>
        <fullName evidence="4">EAL domain-containing protein</fullName>
    </submittedName>
</protein>
<dbReference type="CDD" id="cd01949">
    <property type="entry name" value="GGDEF"/>
    <property type="match status" value="1"/>
</dbReference>
<dbReference type="Gene3D" id="3.30.70.270">
    <property type="match status" value="1"/>
</dbReference>
<dbReference type="InterPro" id="IPR000160">
    <property type="entry name" value="GGDEF_dom"/>
</dbReference>
<dbReference type="InterPro" id="IPR035919">
    <property type="entry name" value="EAL_sf"/>
</dbReference>
<dbReference type="InterPro" id="IPR000014">
    <property type="entry name" value="PAS"/>
</dbReference>
<comment type="caution">
    <text evidence="4">The sequence shown here is derived from an EMBL/GenBank/DDBJ whole genome shotgun (WGS) entry which is preliminary data.</text>
</comment>
<dbReference type="SMART" id="SM00091">
    <property type="entry name" value="PAS"/>
    <property type="match status" value="2"/>
</dbReference>
<feature type="domain" description="EAL" evidence="2">
    <location>
        <begin position="449"/>
        <end position="704"/>
    </location>
</feature>
<dbReference type="InterPro" id="IPR052155">
    <property type="entry name" value="Biofilm_reg_signaling"/>
</dbReference>
<dbReference type="Proteomes" id="UP001597178">
    <property type="component" value="Unassembled WGS sequence"/>
</dbReference>
<accession>A0ABW3ZR32</accession>
<dbReference type="Gene3D" id="3.20.20.450">
    <property type="entry name" value="EAL domain"/>
    <property type="match status" value="1"/>
</dbReference>
<name>A0ABW3ZR32_9BACI</name>
<dbReference type="InterPro" id="IPR043128">
    <property type="entry name" value="Rev_trsase/Diguanyl_cyclase"/>
</dbReference>
<dbReference type="PROSITE" id="PS50113">
    <property type="entry name" value="PAC"/>
    <property type="match status" value="1"/>
</dbReference>
<dbReference type="InterPro" id="IPR035965">
    <property type="entry name" value="PAS-like_dom_sf"/>
</dbReference>
<feature type="domain" description="GGDEF" evidence="3">
    <location>
        <begin position="307"/>
        <end position="440"/>
    </location>
</feature>
<dbReference type="Gene3D" id="2.40.10.220">
    <property type="entry name" value="predicted glycosyltransferase like domains"/>
    <property type="match status" value="1"/>
</dbReference>
<evidence type="ECO:0000313" key="4">
    <source>
        <dbReference type="EMBL" id="MFD1360734.1"/>
    </source>
</evidence>
<evidence type="ECO:0000259" key="2">
    <source>
        <dbReference type="PROSITE" id="PS50883"/>
    </source>
</evidence>
<reference evidence="5" key="1">
    <citation type="journal article" date="2019" name="Int. J. Syst. Evol. Microbiol.">
        <title>The Global Catalogue of Microorganisms (GCM) 10K type strain sequencing project: providing services to taxonomists for standard genome sequencing and annotation.</title>
        <authorList>
            <consortium name="The Broad Institute Genomics Platform"/>
            <consortium name="The Broad Institute Genome Sequencing Center for Infectious Disease"/>
            <person name="Wu L."/>
            <person name="Ma J."/>
        </authorList>
    </citation>
    <scope>NUCLEOTIDE SEQUENCE [LARGE SCALE GENOMIC DNA]</scope>
    <source>
        <strain evidence="5">CCUG 54822</strain>
    </source>
</reference>
<dbReference type="InterPro" id="IPR001633">
    <property type="entry name" value="EAL_dom"/>
</dbReference>
<sequence length="859" mass="98390">MPQLSTDDFQQFAQTLEELEVSKNHLEHAQQIAQIGSWEYNIPDDMLTFSAYARDIFISEESDGNPPLDKALAYIHPEDYDKTSAAVWEAAEKGIGFAADFRICHGNTHDIRYLKAQAEAIWKDDKPYKLVGVVQDCTIQHYLENQVEASKKRIQLILDHLTVGLWMKEYATEKVVYVSEGAGELLQYPLYELYEVPGIWDDLIHPAERKEVLSRQEILKRGETLQHQYRIQCGDGTLKWVYDQTIPWFNEQGELTHLFGMLADITHEVEMRQKLEYLATHDALTALPNQRSLYEKLDTLCERDASSGFALFYLDLDRFQLINDSLGYTFGDQILKRVSNRLVSVLPDDAYLARISSNDFVAVIENAPSQEFLLNLSERMIETIEMPFTIDSYELHITTSIGISFYPEDGDDKLSLIQNAHAALHRAKQLGKNNYQLYSMSKDITSYKKFVLEKDMRKAIENEEFEIYFQPQIETGTGIIKGAEALIRWHHADWGLVSPGEFIPLAEENHLVHKIGHWVIENVCRQLRSWKDQGFTLRPIAINVSPIQLMKKGLVDVVAKQLSHYDIPAKYLELEITEGTLLKSEKMVLNTLKDLRELGIKIALDDFGTGFSSLIYLKEFNPDIIKIDKAFIQSLNAENNREAAIISSVLHLAKGLDMKVIAEGVEEHSQLEFLKQNECGECQGYLFSKPVSRKTFEQMLVTGYLKPSKPKPHMPAKEERRKYYRLVFPNPLLGNMTIVEINERTVNLGSAQVLILDIGLGGLKIMTSLKLPVHSNIKLNFNVHLMGESFQLEGRLVWKNEAKGDTFYYGVEFNISEQEKDNLAAFVNKMSALQRLNQQIPDTYFIEGSPYAYIKNHHL</sequence>
<dbReference type="PROSITE" id="PS50887">
    <property type="entry name" value="GGDEF"/>
    <property type="match status" value="1"/>
</dbReference>
<keyword evidence="5" id="KW-1185">Reference proteome</keyword>
<dbReference type="SMART" id="SM00086">
    <property type="entry name" value="PAC"/>
    <property type="match status" value="2"/>
</dbReference>
<dbReference type="InterPro" id="IPR000700">
    <property type="entry name" value="PAS-assoc_C"/>
</dbReference>
<dbReference type="PROSITE" id="PS50883">
    <property type="entry name" value="EAL"/>
    <property type="match status" value="1"/>
</dbReference>
<organism evidence="4 5">
    <name type="scientific">Lentibacillus salinarum</name>
    <dbReference type="NCBI Taxonomy" id="446820"/>
    <lineage>
        <taxon>Bacteria</taxon>
        <taxon>Bacillati</taxon>
        <taxon>Bacillota</taxon>
        <taxon>Bacilli</taxon>
        <taxon>Bacillales</taxon>
        <taxon>Bacillaceae</taxon>
        <taxon>Lentibacillus</taxon>
    </lineage>
</organism>
<dbReference type="NCBIfam" id="TIGR00254">
    <property type="entry name" value="GGDEF"/>
    <property type="match status" value="1"/>
</dbReference>
<dbReference type="InterPro" id="IPR013655">
    <property type="entry name" value="PAS_fold_3"/>
</dbReference>
<dbReference type="Pfam" id="PF08447">
    <property type="entry name" value="PAS_3"/>
    <property type="match status" value="2"/>
</dbReference>
<dbReference type="CDD" id="cd00130">
    <property type="entry name" value="PAS"/>
    <property type="match status" value="1"/>
</dbReference>
<gene>
    <name evidence="4" type="ORF">ACFQ4A_03455</name>
</gene>
<dbReference type="NCBIfam" id="TIGR00229">
    <property type="entry name" value="sensory_box"/>
    <property type="match status" value="1"/>
</dbReference>
<feature type="domain" description="PAC" evidence="1">
    <location>
        <begin position="225"/>
        <end position="277"/>
    </location>
</feature>
<dbReference type="Pfam" id="PF00990">
    <property type="entry name" value="GGDEF"/>
    <property type="match status" value="1"/>
</dbReference>
<evidence type="ECO:0000259" key="1">
    <source>
        <dbReference type="PROSITE" id="PS50113"/>
    </source>
</evidence>
<dbReference type="SMART" id="SM00267">
    <property type="entry name" value="GGDEF"/>
    <property type="match status" value="1"/>
</dbReference>
<dbReference type="Pfam" id="PF00563">
    <property type="entry name" value="EAL"/>
    <property type="match status" value="1"/>
</dbReference>
<proteinExistence type="predicted"/>
<dbReference type="SUPFAM" id="SSF55785">
    <property type="entry name" value="PYP-like sensor domain (PAS domain)"/>
    <property type="match status" value="2"/>
</dbReference>
<dbReference type="EMBL" id="JBHTNH010000003">
    <property type="protein sequence ID" value="MFD1360734.1"/>
    <property type="molecule type" value="Genomic_DNA"/>
</dbReference>
<evidence type="ECO:0000259" key="3">
    <source>
        <dbReference type="PROSITE" id="PS50887"/>
    </source>
</evidence>
<dbReference type="SMART" id="SM00052">
    <property type="entry name" value="EAL"/>
    <property type="match status" value="1"/>
</dbReference>
<dbReference type="InterPro" id="IPR029787">
    <property type="entry name" value="Nucleotide_cyclase"/>
</dbReference>
<dbReference type="InterPro" id="IPR009875">
    <property type="entry name" value="PilZ_domain"/>
</dbReference>
<dbReference type="Pfam" id="PF07238">
    <property type="entry name" value="PilZ"/>
    <property type="match status" value="1"/>
</dbReference>
<dbReference type="PANTHER" id="PTHR44757">
    <property type="entry name" value="DIGUANYLATE CYCLASE DGCP"/>
    <property type="match status" value="1"/>
</dbReference>
<dbReference type="PANTHER" id="PTHR44757:SF2">
    <property type="entry name" value="BIOFILM ARCHITECTURE MAINTENANCE PROTEIN MBAA"/>
    <property type="match status" value="1"/>
</dbReference>
<dbReference type="Gene3D" id="3.30.450.20">
    <property type="entry name" value="PAS domain"/>
    <property type="match status" value="2"/>
</dbReference>
<dbReference type="SUPFAM" id="SSF141868">
    <property type="entry name" value="EAL domain-like"/>
    <property type="match status" value="1"/>
</dbReference>
<evidence type="ECO:0000313" key="5">
    <source>
        <dbReference type="Proteomes" id="UP001597178"/>
    </source>
</evidence>
<dbReference type="CDD" id="cd01948">
    <property type="entry name" value="EAL"/>
    <property type="match status" value="1"/>
</dbReference>
<dbReference type="InterPro" id="IPR001610">
    <property type="entry name" value="PAC"/>
</dbReference>
<dbReference type="SUPFAM" id="SSF55073">
    <property type="entry name" value="Nucleotide cyclase"/>
    <property type="match status" value="1"/>
</dbReference>